<evidence type="ECO:0008006" key="3">
    <source>
        <dbReference type="Google" id="ProtNLM"/>
    </source>
</evidence>
<organism evidence="1 2">
    <name type="scientific">Neobacillus paridis</name>
    <dbReference type="NCBI Taxonomy" id="2803862"/>
    <lineage>
        <taxon>Bacteria</taxon>
        <taxon>Bacillati</taxon>
        <taxon>Bacillota</taxon>
        <taxon>Bacilli</taxon>
        <taxon>Bacillales</taxon>
        <taxon>Bacillaceae</taxon>
        <taxon>Neobacillus</taxon>
    </lineage>
</organism>
<protein>
    <recommendedName>
        <fullName evidence="3">IDEAL domain-containing protein</fullName>
    </recommendedName>
</protein>
<dbReference type="EMBL" id="JAESWB010000134">
    <property type="protein sequence ID" value="MBL4952195.1"/>
    <property type="molecule type" value="Genomic_DNA"/>
</dbReference>
<gene>
    <name evidence="1" type="ORF">JK635_08230</name>
</gene>
<sequence>MKLTVVKTNDGYELFEKRNGKANIGDLVCVLPEIVFDEKRIDRALFSVKSVTDGFIETYQGDFQFSHHDYVLVGKRVVINNPYTDWILRLLNADRFTGFKSFQTVNLLFKWAVVLQERAVNLNELHKDILKRGKKAQEELFSILDDMLSDCVE</sequence>
<evidence type="ECO:0000313" key="1">
    <source>
        <dbReference type="EMBL" id="MBL4952195.1"/>
    </source>
</evidence>
<dbReference type="Proteomes" id="UP000623967">
    <property type="component" value="Unassembled WGS sequence"/>
</dbReference>
<evidence type="ECO:0000313" key="2">
    <source>
        <dbReference type="Proteomes" id="UP000623967"/>
    </source>
</evidence>
<comment type="caution">
    <text evidence="1">The sequence shown here is derived from an EMBL/GenBank/DDBJ whole genome shotgun (WGS) entry which is preliminary data.</text>
</comment>
<accession>A0ABS1TLM4</accession>
<proteinExistence type="predicted"/>
<dbReference type="RefSeq" id="WP_202653473.1">
    <property type="nucleotide sequence ID" value="NZ_JAESWB010000134.1"/>
</dbReference>
<reference evidence="1 2" key="1">
    <citation type="submission" date="2021-01" db="EMBL/GenBank/DDBJ databases">
        <title>Genome public.</title>
        <authorList>
            <person name="Liu C."/>
            <person name="Sun Q."/>
        </authorList>
    </citation>
    <scope>NUCLEOTIDE SEQUENCE [LARGE SCALE GENOMIC DNA]</scope>
    <source>
        <strain evidence="1 2">YIM B02564</strain>
    </source>
</reference>
<name>A0ABS1TLM4_9BACI</name>
<keyword evidence="2" id="KW-1185">Reference proteome</keyword>